<dbReference type="PATRIC" id="fig|59561.3.peg.407"/>
<feature type="compositionally biased region" description="Acidic residues" evidence="1">
    <location>
        <begin position="540"/>
        <end position="559"/>
    </location>
</feature>
<feature type="compositionally biased region" description="Polar residues" evidence="1">
    <location>
        <begin position="13"/>
        <end position="22"/>
    </location>
</feature>
<dbReference type="AlphaFoldDB" id="A0A0W1KNC7"/>
<reference evidence="2 3" key="1">
    <citation type="submission" date="2015-11" db="EMBL/GenBank/DDBJ databases">
        <title>Draft Genome Sequence of the Type Strain Trueperella bernardiae LCDC 89-0504T, Isolated from Blood Culture.</title>
        <authorList>
            <person name="Bernier A.-M."/>
            <person name="Bernard K."/>
        </authorList>
    </citation>
    <scope>NUCLEOTIDE SEQUENCE [LARGE SCALE GENOMIC DNA]</scope>
    <source>
        <strain evidence="2 3">LCDC 89-0504</strain>
    </source>
</reference>
<feature type="region of interest" description="Disordered" evidence="1">
    <location>
        <begin position="1"/>
        <end position="85"/>
    </location>
</feature>
<gene>
    <name evidence="2" type="ORF">AQZ59_00413</name>
</gene>
<feature type="compositionally biased region" description="Polar residues" evidence="1">
    <location>
        <begin position="464"/>
        <end position="473"/>
    </location>
</feature>
<evidence type="ECO:0008006" key="4">
    <source>
        <dbReference type="Google" id="ProtNLM"/>
    </source>
</evidence>
<feature type="region of interest" description="Disordered" evidence="1">
    <location>
        <begin position="532"/>
        <end position="559"/>
    </location>
</feature>
<protein>
    <recommendedName>
        <fullName evidence="4">Tetratricopeptide repeat protein</fullName>
    </recommendedName>
</protein>
<feature type="region of interest" description="Disordered" evidence="1">
    <location>
        <begin position="460"/>
        <end position="491"/>
    </location>
</feature>
<name>A0A0W1KNC7_9ACTO</name>
<feature type="compositionally biased region" description="Basic and acidic residues" evidence="1">
    <location>
        <begin position="45"/>
        <end position="85"/>
    </location>
</feature>
<dbReference type="EMBL" id="LNIZ01000001">
    <property type="protein sequence ID" value="KTF05103.1"/>
    <property type="molecule type" value="Genomic_DNA"/>
</dbReference>
<sequence>MLLFENLNREESMSQYDNSDNSQRGERRSSGWNSASKRSGGRQGFRSDRDRQGSWNRDRNDRNDRRGSWDRDDRQGRRDDRGNWNRDRNDRREGNWNRDRSERRNWDRDDRGSKRGNWSRNADRNDRWGSWDRNERSERRKDRRPSYRDDRRDDRGKWNRDRNDRRDGNWSRDRNDRRDDRRGNWNRDRNDRNDRRGSWDRDGRRHGNWNRERDERREKRFDEAGNQEQVRRNVEQDRLEIPESITADALDAGARKQLRSLNKDNAERVARHLVYAGEMLDIDPEIAYEHARAAYKSAARIDVVREALGLTAYATGRYSEALRELRTYRRMSDDYTHVPLEADSERGLGRPEKALRFIEGIPLQRLKAEGQIELALVTSGARAETGNSEGGLSVLEKIIVENLPEELAARVQLIKADRLEELGRADEAEELRATWAPIYEGEGGDIMVDLDDVLDDVEPVAGADTTSDSSNEAESADVEDPEADEDSELSEAVEVNDATDFEAELEEELAQELADELEDNADEVVRDELVDPELAPVEADVVEPEAPAEEAEAEAEADEEFVQDDLFGDALDVALEEDQELDLNEEDA</sequence>
<keyword evidence="3" id="KW-1185">Reference proteome</keyword>
<proteinExistence type="predicted"/>
<feature type="region of interest" description="Disordered" evidence="1">
    <location>
        <begin position="192"/>
        <end position="236"/>
    </location>
</feature>
<dbReference type="Proteomes" id="UP000054404">
    <property type="component" value="Unassembled WGS sequence"/>
</dbReference>
<accession>A0A0W1KNC7</accession>
<evidence type="ECO:0000313" key="3">
    <source>
        <dbReference type="Proteomes" id="UP000054404"/>
    </source>
</evidence>
<feature type="compositionally biased region" description="Acidic residues" evidence="1">
    <location>
        <begin position="474"/>
        <end position="491"/>
    </location>
</feature>
<feature type="region of interest" description="Disordered" evidence="1">
    <location>
        <begin position="102"/>
        <end position="123"/>
    </location>
</feature>
<feature type="compositionally biased region" description="Basic and acidic residues" evidence="1">
    <location>
        <begin position="102"/>
        <end position="113"/>
    </location>
</feature>
<evidence type="ECO:0000256" key="1">
    <source>
        <dbReference type="SAM" id="MobiDB-lite"/>
    </source>
</evidence>
<evidence type="ECO:0000313" key="2">
    <source>
        <dbReference type="EMBL" id="KTF05103.1"/>
    </source>
</evidence>
<comment type="caution">
    <text evidence="2">The sequence shown here is derived from an EMBL/GenBank/DDBJ whole genome shotgun (WGS) entry which is preliminary data.</text>
</comment>
<dbReference type="STRING" id="59561.AQZ59_00413"/>
<organism evidence="2 3">
    <name type="scientific">Trueperella bernardiae</name>
    <dbReference type="NCBI Taxonomy" id="59561"/>
    <lineage>
        <taxon>Bacteria</taxon>
        <taxon>Bacillati</taxon>
        <taxon>Actinomycetota</taxon>
        <taxon>Actinomycetes</taxon>
        <taxon>Actinomycetales</taxon>
        <taxon>Actinomycetaceae</taxon>
        <taxon>Trueperella</taxon>
    </lineage>
</organism>